<dbReference type="GO" id="GO:0010043">
    <property type="term" value="P:response to zinc ion"/>
    <property type="evidence" value="ECO:0007669"/>
    <property type="project" value="TreeGrafter"/>
</dbReference>
<comment type="subcellular location">
    <subcellularLocation>
        <location evidence="6">Cell membrane</location>
        <topology evidence="6">Multi-pass membrane protein</topology>
    </subcellularLocation>
    <subcellularLocation>
        <location evidence="1">Membrane</location>
        <topology evidence="1">Multi-pass membrane protein</topology>
    </subcellularLocation>
</comment>
<evidence type="ECO:0000256" key="3">
    <source>
        <dbReference type="ARBA" id="ARBA00022692"/>
    </source>
</evidence>
<organism evidence="8 9">
    <name type="scientific">Pseudobacteroides cellulosolvens ATCC 35603 = DSM 2933</name>
    <dbReference type="NCBI Taxonomy" id="398512"/>
    <lineage>
        <taxon>Bacteria</taxon>
        <taxon>Bacillati</taxon>
        <taxon>Bacillota</taxon>
        <taxon>Clostridia</taxon>
        <taxon>Eubacteriales</taxon>
        <taxon>Oscillospiraceae</taxon>
        <taxon>Pseudobacteroides</taxon>
    </lineage>
</organism>
<keyword evidence="9" id="KW-1185">Reference proteome</keyword>
<dbReference type="GO" id="GO:0043190">
    <property type="term" value="C:ATP-binding cassette (ABC) transporter complex"/>
    <property type="evidence" value="ECO:0007669"/>
    <property type="project" value="InterPro"/>
</dbReference>
<dbReference type="GO" id="GO:0055085">
    <property type="term" value="P:transmembrane transport"/>
    <property type="evidence" value="ECO:0007669"/>
    <property type="project" value="InterPro"/>
</dbReference>
<dbReference type="AlphaFoldDB" id="A0A0L6JV45"/>
<evidence type="ECO:0000313" key="8">
    <source>
        <dbReference type="EMBL" id="KNY29297.1"/>
    </source>
</evidence>
<dbReference type="Pfam" id="PF00950">
    <property type="entry name" value="ABC-3"/>
    <property type="match status" value="1"/>
</dbReference>
<dbReference type="EMBL" id="LGTC01000001">
    <property type="protein sequence ID" value="KNY29297.1"/>
    <property type="molecule type" value="Genomic_DNA"/>
</dbReference>
<comment type="caution">
    <text evidence="8">The sequence shown here is derived from an EMBL/GenBank/DDBJ whole genome shotgun (WGS) entry which is preliminary data.</text>
</comment>
<feature type="transmembrane region" description="Helical" evidence="7">
    <location>
        <begin position="20"/>
        <end position="42"/>
    </location>
</feature>
<dbReference type="OrthoDB" id="9778117at2"/>
<dbReference type="eggNOG" id="COG1108">
    <property type="taxonomic scope" value="Bacteria"/>
</dbReference>
<sequence length="279" mass="30327">MDIWYSIIEILPLEWTGHAFMKNALLAVILISPVFGILGTMVVNNRMAFFSDALGHGAFTGVAIGGMMGLVQPLWSAVIFSILFSIGIAVIKHRSRMASDTVIGVFSSTAIALGIFIQTSGGKSFGKAMTYLVGDILSILPSEILLLWIVLAFIAILWIVIFNKLMVVSVNPSLAGSRGIHTFWNELIFSMVIAVVVTVSMSWIGLLVINSFLVLPAAAARNIAKNQRQYHVWAIVISVLSGISGLIASYYIETASGATIVLISAMIFFATFIYRKRFD</sequence>
<keyword evidence="4 7" id="KW-1133">Transmembrane helix</keyword>
<evidence type="ECO:0000313" key="9">
    <source>
        <dbReference type="Proteomes" id="UP000036923"/>
    </source>
</evidence>
<feature type="transmembrane region" description="Helical" evidence="7">
    <location>
        <begin position="258"/>
        <end position="274"/>
    </location>
</feature>
<gene>
    <name evidence="8" type="ORF">Bccel_4571</name>
</gene>
<evidence type="ECO:0000256" key="6">
    <source>
        <dbReference type="RuleBase" id="RU003943"/>
    </source>
</evidence>
<evidence type="ECO:0000256" key="5">
    <source>
        <dbReference type="ARBA" id="ARBA00023136"/>
    </source>
</evidence>
<proteinExistence type="inferred from homology"/>
<keyword evidence="3 6" id="KW-0812">Transmembrane</keyword>
<evidence type="ECO:0000256" key="7">
    <source>
        <dbReference type="SAM" id="Phobius"/>
    </source>
</evidence>
<dbReference type="STRING" id="398512.Bccel_4571"/>
<dbReference type="PANTHER" id="PTHR30477">
    <property type="entry name" value="ABC-TRANSPORTER METAL-BINDING PROTEIN"/>
    <property type="match status" value="1"/>
</dbReference>
<feature type="transmembrane region" description="Helical" evidence="7">
    <location>
        <begin position="232"/>
        <end position="252"/>
    </location>
</feature>
<dbReference type="PANTHER" id="PTHR30477:SF0">
    <property type="entry name" value="METAL TRANSPORT SYSTEM MEMBRANE PROTEIN TM_0125-RELATED"/>
    <property type="match status" value="1"/>
</dbReference>
<evidence type="ECO:0000256" key="4">
    <source>
        <dbReference type="ARBA" id="ARBA00022989"/>
    </source>
</evidence>
<feature type="transmembrane region" description="Helical" evidence="7">
    <location>
        <begin position="145"/>
        <end position="167"/>
    </location>
</feature>
<dbReference type="SUPFAM" id="SSF81345">
    <property type="entry name" value="ABC transporter involved in vitamin B12 uptake, BtuC"/>
    <property type="match status" value="1"/>
</dbReference>
<dbReference type="PATRIC" id="fig|398512.5.peg.4789"/>
<accession>A0A0L6JV45</accession>
<dbReference type="InterPro" id="IPR037294">
    <property type="entry name" value="ABC_BtuC-like"/>
</dbReference>
<dbReference type="InterPro" id="IPR001626">
    <property type="entry name" value="ABC_TroCD"/>
</dbReference>
<dbReference type="Gene3D" id="1.10.3470.10">
    <property type="entry name" value="ABC transporter involved in vitamin B12 uptake, BtuC"/>
    <property type="match status" value="1"/>
</dbReference>
<protein>
    <submittedName>
        <fullName evidence="8">ABC-type transporter, integral membrane subunit</fullName>
    </submittedName>
</protein>
<keyword evidence="5 7" id="KW-0472">Membrane</keyword>
<comment type="similarity">
    <text evidence="2 6">Belongs to the ABC-3 integral membrane protein family.</text>
</comment>
<evidence type="ECO:0000256" key="1">
    <source>
        <dbReference type="ARBA" id="ARBA00004141"/>
    </source>
</evidence>
<name>A0A0L6JV45_9FIRM</name>
<feature type="transmembrane region" description="Helical" evidence="7">
    <location>
        <begin position="187"/>
        <end position="220"/>
    </location>
</feature>
<dbReference type="Proteomes" id="UP000036923">
    <property type="component" value="Unassembled WGS sequence"/>
</dbReference>
<reference evidence="9" key="1">
    <citation type="submission" date="2015-07" db="EMBL/GenBank/DDBJ databases">
        <title>Near-Complete Genome Sequence of the Cellulolytic Bacterium Bacteroides (Pseudobacteroides) cellulosolvens ATCC 35603.</title>
        <authorList>
            <person name="Dassa B."/>
            <person name="Utturkar S.M."/>
            <person name="Klingeman D.M."/>
            <person name="Hurt R.A."/>
            <person name="Keller M."/>
            <person name="Xu J."/>
            <person name="Reddy Y.H.K."/>
            <person name="Borovok I."/>
            <person name="Grinberg I.R."/>
            <person name="Lamed R."/>
            <person name="Zhivin O."/>
            <person name="Bayer E.A."/>
            <person name="Brown S.D."/>
        </authorList>
    </citation>
    <scope>NUCLEOTIDE SEQUENCE [LARGE SCALE GENOMIC DNA]</scope>
    <source>
        <strain evidence="9">DSM 2933</strain>
    </source>
</reference>
<evidence type="ECO:0000256" key="2">
    <source>
        <dbReference type="ARBA" id="ARBA00008034"/>
    </source>
</evidence>
<keyword evidence="6" id="KW-0813">Transport</keyword>
<dbReference type="RefSeq" id="WP_036935782.1">
    <property type="nucleotide sequence ID" value="NZ_JQKC01000001.1"/>
</dbReference>
<feature type="transmembrane region" description="Helical" evidence="7">
    <location>
        <begin position="74"/>
        <end position="91"/>
    </location>
</feature>